<protein>
    <submittedName>
        <fullName evidence="5">Uncharacterized protein</fullName>
    </submittedName>
</protein>
<name>A0A8S1BRC4_9INSE</name>
<feature type="compositionally biased region" description="Basic residues" evidence="4">
    <location>
        <begin position="1087"/>
        <end position="1096"/>
    </location>
</feature>
<proteinExistence type="predicted"/>
<evidence type="ECO:0000256" key="2">
    <source>
        <dbReference type="ARBA" id="ARBA00022553"/>
    </source>
</evidence>
<keyword evidence="3" id="KW-0539">Nucleus</keyword>
<evidence type="ECO:0000256" key="3">
    <source>
        <dbReference type="ARBA" id="ARBA00023242"/>
    </source>
</evidence>
<feature type="compositionally biased region" description="Basic and acidic residues" evidence="4">
    <location>
        <begin position="616"/>
        <end position="632"/>
    </location>
</feature>
<dbReference type="GO" id="GO:0010997">
    <property type="term" value="F:anaphase-promoting complex binding"/>
    <property type="evidence" value="ECO:0007669"/>
    <property type="project" value="TreeGrafter"/>
</dbReference>
<feature type="region of interest" description="Disordered" evidence="4">
    <location>
        <begin position="421"/>
        <end position="452"/>
    </location>
</feature>
<feature type="compositionally biased region" description="Acidic residues" evidence="4">
    <location>
        <begin position="633"/>
        <end position="655"/>
    </location>
</feature>
<gene>
    <name evidence="5" type="ORF">CLODIP_2_CD01750</name>
</gene>
<feature type="region of interest" description="Disordered" evidence="4">
    <location>
        <begin position="124"/>
        <end position="207"/>
    </location>
</feature>
<dbReference type="GO" id="GO:0007095">
    <property type="term" value="P:mitotic G2 DNA damage checkpoint signaling"/>
    <property type="evidence" value="ECO:0007669"/>
    <property type="project" value="TreeGrafter"/>
</dbReference>
<feature type="region of interest" description="Disordered" evidence="4">
    <location>
        <begin position="285"/>
        <end position="314"/>
    </location>
</feature>
<dbReference type="PANTHER" id="PTHR14396:SF10">
    <property type="entry name" value="CLASPIN"/>
    <property type="match status" value="1"/>
</dbReference>
<dbReference type="EMBL" id="CADEPI010000007">
    <property type="protein sequence ID" value="CAB3362026.1"/>
    <property type="molecule type" value="Genomic_DNA"/>
</dbReference>
<keyword evidence="2" id="KW-0597">Phosphoprotein</keyword>
<feature type="region of interest" description="Disordered" evidence="4">
    <location>
        <begin position="44"/>
        <end position="112"/>
    </location>
</feature>
<comment type="subcellular location">
    <subcellularLocation>
        <location evidence="1">Nucleus</location>
    </subcellularLocation>
</comment>
<evidence type="ECO:0000256" key="4">
    <source>
        <dbReference type="SAM" id="MobiDB-lite"/>
    </source>
</evidence>
<feature type="region of interest" description="Disordered" evidence="4">
    <location>
        <begin position="1051"/>
        <end position="1128"/>
    </location>
</feature>
<organism evidence="5 6">
    <name type="scientific">Cloeon dipterum</name>
    <dbReference type="NCBI Taxonomy" id="197152"/>
    <lineage>
        <taxon>Eukaryota</taxon>
        <taxon>Metazoa</taxon>
        <taxon>Ecdysozoa</taxon>
        <taxon>Arthropoda</taxon>
        <taxon>Hexapoda</taxon>
        <taxon>Insecta</taxon>
        <taxon>Pterygota</taxon>
        <taxon>Palaeoptera</taxon>
        <taxon>Ephemeroptera</taxon>
        <taxon>Pisciforma</taxon>
        <taxon>Baetidae</taxon>
        <taxon>Cloeon</taxon>
    </lineage>
</organism>
<accession>A0A8S1BRC4</accession>
<evidence type="ECO:0000313" key="5">
    <source>
        <dbReference type="EMBL" id="CAB3362026.1"/>
    </source>
</evidence>
<comment type="caution">
    <text evidence="5">The sequence shown here is derived from an EMBL/GenBank/DDBJ whole genome shotgun (WGS) entry which is preliminary data.</text>
</comment>
<feature type="compositionally biased region" description="Acidic residues" evidence="4">
    <location>
        <begin position="137"/>
        <end position="150"/>
    </location>
</feature>
<feature type="compositionally biased region" description="Acidic residues" evidence="4">
    <location>
        <begin position="664"/>
        <end position="675"/>
    </location>
</feature>
<dbReference type="Proteomes" id="UP000494165">
    <property type="component" value="Unassembled WGS sequence"/>
</dbReference>
<dbReference type="GO" id="GO:0005634">
    <property type="term" value="C:nucleus"/>
    <property type="evidence" value="ECO:0007669"/>
    <property type="project" value="UniProtKB-SubCell"/>
</dbReference>
<dbReference type="GO" id="GO:0033314">
    <property type="term" value="P:mitotic DNA replication checkpoint signaling"/>
    <property type="evidence" value="ECO:0007669"/>
    <property type="project" value="TreeGrafter"/>
</dbReference>
<feature type="region of interest" description="Disordered" evidence="4">
    <location>
        <begin position="526"/>
        <end position="547"/>
    </location>
</feature>
<feature type="region of interest" description="Disordered" evidence="4">
    <location>
        <begin position="616"/>
        <end position="787"/>
    </location>
</feature>
<feature type="compositionally biased region" description="Acidic residues" evidence="4">
    <location>
        <begin position="689"/>
        <end position="737"/>
    </location>
</feature>
<feature type="region of interest" description="Disordered" evidence="4">
    <location>
        <begin position="1430"/>
        <end position="1454"/>
    </location>
</feature>
<feature type="compositionally biased region" description="Acidic residues" evidence="4">
    <location>
        <begin position="1100"/>
        <end position="1117"/>
    </location>
</feature>
<feature type="compositionally biased region" description="Polar residues" evidence="4">
    <location>
        <begin position="180"/>
        <end position="189"/>
    </location>
</feature>
<dbReference type="InterPro" id="IPR024146">
    <property type="entry name" value="Claspin"/>
</dbReference>
<sequence>MALELLETGVASNIPALSTVDSSDEEDVLTPKIKKFSQKKRLVLSDDEDEVIPGKSPSKSDSKSASESEEEEQLVKVNKKRSRLVLANSSSEEEKEKDDSDGESPTSKKDFGLRKLEKKSFDILKKKNKVHLRNSSDEESTERDGVEDSEVQTKNQKKILDNLRAQFGSDSSDEEERLNNCLQSNMTNHNEVEVKTKKKAAPPRKSAVACRAAMEKEKQKMISENQRMVRESAASLPYHKPKQRSLKEFLSARPRASLELKGAKPSSVDITVIGKELEQTEKLAEEFYKPESEDEEESLTPPASPSATKEEDVAETVVAANEAEEMNEKFSGVETAKKTLDFDELSEKLDLLEKAQGSSDTEMIQQIDELPEVAGTGDSTESAMKLNENVQMNEELGASATHIGELIASGVGGVAKTIESDTSVEKDSNVFVEPALSKESSDNSSTDQTKRVEDSLEEISLFLEDTDKVLDCEPKAAQAEQKKTFDLLEVFDTHMSSDEEKQKEKSPEKTKVLLTRAQFLEKLRNSKPVRLSGGPSEIIDLSNPLESSKDGIHDLKERFIRNATAGKKKSLDPKQEGLLNLMRAGEKIGDEVDMSAQPGSRMFMFKSELQESIAKQRKEDFKQRQNEYKMYEDETDELLGNDFGDEEKEEKEIDEFDPHLANETESEPEPEDDEEFAKSEKPRVKSAFVEEEAEEDEVEDEDAPEKMDEDCADDEDDDDDADDEEDCDEESAEEDDSDKLTTSTPGAKKQFSRIIRIEDSDDEDETDVNKAEGKTLLNSSKVGENEKMDDSNASILNTSVNLSTTSILDSPQTIGNYSKGKNDLKMMGDLYDPTQPARTRGLISSGITQLFEDAKEEGVASEKSFDLNTSTLRSPANFDKFKFDVNSPTTDLEALCSGQFLTAPRDQTQHDASVPAGLANLVSSEASQPANVADLCSGQFVTQVEVKKSGFSGLVCSPDLDTQNLESLCSGQFVTQAETKNQSISGLDAEEVETANLESLCSGQFVTQPSNGAPKDLQELIDSETQAEDTQNLAALCSGNFVTQADTINTEDEPPAEKIGSPQPESHGVKLSISSDDDGEEVEAKPKGKKLKKKRKLEFSDDEEEDENVESEAEEGADFSLVDYDSEENEVVIQPGQLKSKAAKFFEAEAELSGSDWESADEDERGLDDFEEELGDQEQIDEDNVKEQLGQIHARRLLDDDKRDIRLFQEAFLEDGDLHAEGGGRQKLFRWKNTDDGDWEGGCNPNLSGDEGLNDDDEDDAAWRTMRLERENWLKENSSQEITLDTNDQNSKLLSYGKNVLAKINGAKLKAQLPQQNEAEKKQQQPLHVKSPGKAILQRLQGKSGSFFSRKKISLNKVVQITGADTDGIVSNISKGNFVFSTISPSSLKGPANENADASFEDASPQPVKAKVRCSSLIANLTLFPLQKRQAAKNTSTNPRVKKQKVSNSIFKHL</sequence>
<evidence type="ECO:0000256" key="1">
    <source>
        <dbReference type="ARBA" id="ARBA00004123"/>
    </source>
</evidence>
<feature type="region of interest" description="Disordered" evidence="4">
    <location>
        <begin position="1238"/>
        <end position="1258"/>
    </location>
</feature>
<evidence type="ECO:0000313" key="6">
    <source>
        <dbReference type="Proteomes" id="UP000494165"/>
    </source>
</evidence>
<keyword evidence="6" id="KW-1185">Reference proteome</keyword>
<dbReference type="OrthoDB" id="5859781at2759"/>
<dbReference type="PANTHER" id="PTHR14396">
    <property type="entry name" value="CLASPIN"/>
    <property type="match status" value="1"/>
</dbReference>
<reference evidence="5 6" key="1">
    <citation type="submission" date="2020-04" db="EMBL/GenBank/DDBJ databases">
        <authorList>
            <person name="Alioto T."/>
            <person name="Alioto T."/>
            <person name="Gomez Garrido J."/>
        </authorList>
    </citation>
    <scope>NUCLEOTIDE SEQUENCE [LARGE SCALE GENOMIC DNA]</scope>
</reference>